<dbReference type="InterPro" id="IPR050596">
    <property type="entry name" value="AspAT/PAT-like"/>
</dbReference>
<reference evidence="7" key="1">
    <citation type="submission" date="2020-02" db="EMBL/GenBank/DDBJ databases">
        <authorList>
            <person name="Meier V. D."/>
        </authorList>
    </citation>
    <scope>NUCLEOTIDE SEQUENCE</scope>
    <source>
        <strain evidence="7">AVDCRST_MAG68</strain>
    </source>
</reference>
<evidence type="ECO:0000256" key="3">
    <source>
        <dbReference type="ARBA" id="ARBA00022576"/>
    </source>
</evidence>
<comment type="similarity">
    <text evidence="2">Belongs to the class-I pyridoxal-phosphate-dependent aminotransferase family.</text>
</comment>
<gene>
    <name evidence="7" type="ORF">AVDCRST_MAG68-2451</name>
</gene>
<evidence type="ECO:0000256" key="4">
    <source>
        <dbReference type="ARBA" id="ARBA00022679"/>
    </source>
</evidence>
<dbReference type="EC" id="2.6.1.1" evidence="7"/>
<dbReference type="AlphaFoldDB" id="A0A6J4LFR0"/>
<comment type="cofactor">
    <cofactor evidence="1">
        <name>pyridoxal 5'-phosphate</name>
        <dbReference type="ChEBI" id="CHEBI:597326"/>
    </cofactor>
</comment>
<dbReference type="SUPFAM" id="SSF53383">
    <property type="entry name" value="PLP-dependent transferases"/>
    <property type="match status" value="1"/>
</dbReference>
<sequence>MKDPRVSEMAGSLIGSEILRIAAEVRALMAAGAEVCNLTVGDFDPAQFPIPRSLAAGIAEALRAGETNYPPSDGMLALRQSVVDLYRRRFGLEYPLESVLVTGGSRPGIYSAYRAVVDPGDTVVYPVPSWNNNHYVHLTGARGRPVACDASTFFLPVRAELEDAVRGARLLVLNSPLNPTGTAFEAGALAGICDLVLEENARRGPGERPLYLLYDQVYWMLTFGGAQHVNPVTLRPAMAEYTLFVDGASKAFASTGLRVGWTVAPADVSRRMASIVGHVGAWAPRAEQVAVARFLADDALMAEYLAEMNAAVHGRLQTLYDGFQAMRARGLPVDAIAPAGAIYLSARLALAGRRTPAGGTLQTDNDIRQYLLESAGAAIVPFQSFGFQEDTGWFRLSVGAASPEAIGTVLVRIEQAIAALN</sequence>
<dbReference type="GO" id="GO:0030170">
    <property type="term" value="F:pyridoxal phosphate binding"/>
    <property type="evidence" value="ECO:0007669"/>
    <property type="project" value="InterPro"/>
</dbReference>
<keyword evidence="3 7" id="KW-0032">Aminotransferase</keyword>
<dbReference type="PANTHER" id="PTHR46383">
    <property type="entry name" value="ASPARTATE AMINOTRANSFERASE"/>
    <property type="match status" value="1"/>
</dbReference>
<dbReference type="GO" id="GO:0004069">
    <property type="term" value="F:L-aspartate:2-oxoglutarate aminotransferase activity"/>
    <property type="evidence" value="ECO:0007669"/>
    <property type="project" value="UniProtKB-EC"/>
</dbReference>
<accession>A0A6J4LFR0</accession>
<dbReference type="InterPro" id="IPR015422">
    <property type="entry name" value="PyrdxlP-dep_Trfase_small"/>
</dbReference>
<dbReference type="InterPro" id="IPR015421">
    <property type="entry name" value="PyrdxlP-dep_Trfase_major"/>
</dbReference>
<evidence type="ECO:0000256" key="1">
    <source>
        <dbReference type="ARBA" id="ARBA00001933"/>
    </source>
</evidence>
<proteinExistence type="inferred from homology"/>
<protein>
    <submittedName>
        <fullName evidence="7">Aspartate aminotransferase</fullName>
        <ecNumber evidence="7">2.6.1.1</ecNumber>
    </submittedName>
</protein>
<dbReference type="EMBL" id="CADCTW010000117">
    <property type="protein sequence ID" value="CAA9330488.1"/>
    <property type="molecule type" value="Genomic_DNA"/>
</dbReference>
<dbReference type="GO" id="GO:0006520">
    <property type="term" value="P:amino acid metabolic process"/>
    <property type="evidence" value="ECO:0007669"/>
    <property type="project" value="InterPro"/>
</dbReference>
<evidence type="ECO:0000313" key="7">
    <source>
        <dbReference type="EMBL" id="CAA9330488.1"/>
    </source>
</evidence>
<organism evidence="7">
    <name type="scientific">uncultured Gemmatimonadota bacterium</name>
    <dbReference type="NCBI Taxonomy" id="203437"/>
    <lineage>
        <taxon>Bacteria</taxon>
        <taxon>Pseudomonadati</taxon>
        <taxon>Gemmatimonadota</taxon>
        <taxon>environmental samples</taxon>
    </lineage>
</organism>
<keyword evidence="5" id="KW-0663">Pyridoxal phosphate</keyword>
<dbReference type="InterPro" id="IPR015424">
    <property type="entry name" value="PyrdxlP-dep_Trfase"/>
</dbReference>
<dbReference type="InterPro" id="IPR004839">
    <property type="entry name" value="Aminotransferase_I/II_large"/>
</dbReference>
<feature type="domain" description="Aminotransferase class I/classII large" evidence="6">
    <location>
        <begin position="34"/>
        <end position="406"/>
    </location>
</feature>
<evidence type="ECO:0000256" key="5">
    <source>
        <dbReference type="ARBA" id="ARBA00022898"/>
    </source>
</evidence>
<dbReference type="Pfam" id="PF00155">
    <property type="entry name" value="Aminotran_1_2"/>
    <property type="match status" value="1"/>
</dbReference>
<dbReference type="CDD" id="cd00609">
    <property type="entry name" value="AAT_like"/>
    <property type="match status" value="1"/>
</dbReference>
<name>A0A6J4LFR0_9BACT</name>
<keyword evidence="4 7" id="KW-0808">Transferase</keyword>
<dbReference type="Gene3D" id="3.40.640.10">
    <property type="entry name" value="Type I PLP-dependent aspartate aminotransferase-like (Major domain)"/>
    <property type="match status" value="1"/>
</dbReference>
<dbReference type="Gene3D" id="3.90.1150.10">
    <property type="entry name" value="Aspartate Aminotransferase, domain 1"/>
    <property type="match status" value="1"/>
</dbReference>
<evidence type="ECO:0000259" key="6">
    <source>
        <dbReference type="Pfam" id="PF00155"/>
    </source>
</evidence>
<dbReference type="PANTHER" id="PTHR46383:SF1">
    <property type="entry name" value="ASPARTATE AMINOTRANSFERASE"/>
    <property type="match status" value="1"/>
</dbReference>
<evidence type="ECO:0000256" key="2">
    <source>
        <dbReference type="ARBA" id="ARBA00007441"/>
    </source>
</evidence>